<evidence type="ECO:0000313" key="3">
    <source>
        <dbReference type="Proteomes" id="UP000324222"/>
    </source>
</evidence>
<protein>
    <submittedName>
        <fullName evidence="2">Uncharacterized protein</fullName>
    </submittedName>
</protein>
<name>A0A5B7F3A2_PORTR</name>
<organism evidence="2 3">
    <name type="scientific">Portunus trituberculatus</name>
    <name type="common">Swimming crab</name>
    <name type="synonym">Neptunus trituberculatus</name>
    <dbReference type="NCBI Taxonomy" id="210409"/>
    <lineage>
        <taxon>Eukaryota</taxon>
        <taxon>Metazoa</taxon>
        <taxon>Ecdysozoa</taxon>
        <taxon>Arthropoda</taxon>
        <taxon>Crustacea</taxon>
        <taxon>Multicrustacea</taxon>
        <taxon>Malacostraca</taxon>
        <taxon>Eumalacostraca</taxon>
        <taxon>Eucarida</taxon>
        <taxon>Decapoda</taxon>
        <taxon>Pleocyemata</taxon>
        <taxon>Brachyura</taxon>
        <taxon>Eubrachyura</taxon>
        <taxon>Portunoidea</taxon>
        <taxon>Portunidae</taxon>
        <taxon>Portuninae</taxon>
        <taxon>Portunus</taxon>
    </lineage>
</organism>
<evidence type="ECO:0000256" key="1">
    <source>
        <dbReference type="SAM" id="MobiDB-lite"/>
    </source>
</evidence>
<gene>
    <name evidence="2" type="ORF">E2C01_032613</name>
</gene>
<keyword evidence="3" id="KW-1185">Reference proteome</keyword>
<reference evidence="2 3" key="1">
    <citation type="submission" date="2019-05" db="EMBL/GenBank/DDBJ databases">
        <title>Another draft genome of Portunus trituberculatus and its Hox gene families provides insights of decapod evolution.</title>
        <authorList>
            <person name="Jeong J.-H."/>
            <person name="Song I."/>
            <person name="Kim S."/>
            <person name="Choi T."/>
            <person name="Kim D."/>
            <person name="Ryu S."/>
            <person name="Kim W."/>
        </authorList>
    </citation>
    <scope>NUCLEOTIDE SEQUENCE [LARGE SCALE GENOMIC DNA]</scope>
    <source>
        <tissue evidence="2">Muscle</tissue>
    </source>
</reference>
<feature type="region of interest" description="Disordered" evidence="1">
    <location>
        <begin position="1"/>
        <end position="24"/>
    </location>
</feature>
<evidence type="ECO:0000313" key="2">
    <source>
        <dbReference type="EMBL" id="MPC39094.1"/>
    </source>
</evidence>
<accession>A0A5B7F3A2</accession>
<proteinExistence type="predicted"/>
<sequence length="161" mass="17515">MAAKCNEGVESHKVGSNISNKRDGSLEKASAAGALITDADRRWAGFTPNDMYAAMTEPATVANPPVRTACSSDLVIWGMNGLMSSELTEKAKILSTVAKSPNTKPAPSSVKARKVATLPARHSNTERPKGHRRMIKPRMNCRAMPQATWRHLTCRHTHHTS</sequence>
<dbReference type="AlphaFoldDB" id="A0A5B7F3A2"/>
<dbReference type="Proteomes" id="UP000324222">
    <property type="component" value="Unassembled WGS sequence"/>
</dbReference>
<comment type="caution">
    <text evidence="2">The sequence shown here is derived from an EMBL/GenBank/DDBJ whole genome shotgun (WGS) entry which is preliminary data.</text>
</comment>
<dbReference type="EMBL" id="VSRR010004256">
    <property type="protein sequence ID" value="MPC39094.1"/>
    <property type="molecule type" value="Genomic_DNA"/>
</dbReference>
<feature type="region of interest" description="Disordered" evidence="1">
    <location>
        <begin position="98"/>
        <end position="132"/>
    </location>
</feature>